<organism evidence="2 3">
    <name type="scientific">Eumeta variegata</name>
    <name type="common">Bagworm moth</name>
    <name type="synonym">Eumeta japonica</name>
    <dbReference type="NCBI Taxonomy" id="151549"/>
    <lineage>
        <taxon>Eukaryota</taxon>
        <taxon>Metazoa</taxon>
        <taxon>Ecdysozoa</taxon>
        <taxon>Arthropoda</taxon>
        <taxon>Hexapoda</taxon>
        <taxon>Insecta</taxon>
        <taxon>Pterygota</taxon>
        <taxon>Neoptera</taxon>
        <taxon>Endopterygota</taxon>
        <taxon>Lepidoptera</taxon>
        <taxon>Glossata</taxon>
        <taxon>Ditrysia</taxon>
        <taxon>Tineoidea</taxon>
        <taxon>Psychidae</taxon>
        <taxon>Oiketicinae</taxon>
        <taxon>Eumeta</taxon>
    </lineage>
</organism>
<dbReference type="Proteomes" id="UP000299102">
    <property type="component" value="Unassembled WGS sequence"/>
</dbReference>
<sequence length="180" mass="20687">MDPCYFNSERETMSLYLKLPCASELYDELYKKIRFAMRRLQLAFYGEAPYIATVYNWFNEFKLGLTTLTDDLREGSPSTATTINNINTDKRVAYQQISTSLGIGGLTMPEWKGRVPLTRSHCERITVAILISNHALQFEPIMTDCELPLYKGFTHTQSFSDNIKRRRSRRGEARAPAVGR</sequence>
<name>A0A4C1U860_EUMVA</name>
<evidence type="ECO:0000313" key="3">
    <source>
        <dbReference type="Proteomes" id="UP000299102"/>
    </source>
</evidence>
<protein>
    <recommendedName>
        <fullName evidence="4">Mos1 transposase HTH domain-containing protein</fullName>
    </recommendedName>
</protein>
<feature type="region of interest" description="Disordered" evidence="1">
    <location>
        <begin position="161"/>
        <end position="180"/>
    </location>
</feature>
<evidence type="ECO:0000313" key="2">
    <source>
        <dbReference type="EMBL" id="GBP22114.1"/>
    </source>
</evidence>
<comment type="caution">
    <text evidence="2">The sequence shown here is derived from an EMBL/GenBank/DDBJ whole genome shotgun (WGS) entry which is preliminary data.</text>
</comment>
<evidence type="ECO:0000256" key="1">
    <source>
        <dbReference type="SAM" id="MobiDB-lite"/>
    </source>
</evidence>
<evidence type="ECO:0008006" key="4">
    <source>
        <dbReference type="Google" id="ProtNLM"/>
    </source>
</evidence>
<keyword evidence="3" id="KW-1185">Reference proteome</keyword>
<dbReference type="AlphaFoldDB" id="A0A4C1U860"/>
<dbReference type="EMBL" id="BGZK01000136">
    <property type="protein sequence ID" value="GBP22114.1"/>
    <property type="molecule type" value="Genomic_DNA"/>
</dbReference>
<reference evidence="2 3" key="1">
    <citation type="journal article" date="2019" name="Commun. Biol.">
        <title>The bagworm genome reveals a unique fibroin gene that provides high tensile strength.</title>
        <authorList>
            <person name="Kono N."/>
            <person name="Nakamura H."/>
            <person name="Ohtoshi R."/>
            <person name="Tomita M."/>
            <person name="Numata K."/>
            <person name="Arakawa K."/>
        </authorList>
    </citation>
    <scope>NUCLEOTIDE SEQUENCE [LARGE SCALE GENOMIC DNA]</scope>
</reference>
<dbReference type="OrthoDB" id="10017160at2759"/>
<proteinExistence type="predicted"/>
<gene>
    <name evidence="2" type="ORF">EVAR_94154_1</name>
</gene>
<accession>A0A4C1U860</accession>